<evidence type="ECO:0000313" key="2">
    <source>
        <dbReference type="Proteomes" id="UP000635071"/>
    </source>
</evidence>
<dbReference type="AlphaFoldDB" id="A0A916ZIE9"/>
<dbReference type="Proteomes" id="UP000635071">
    <property type="component" value="Unassembled WGS sequence"/>
</dbReference>
<dbReference type="EMBL" id="BMJM01000001">
    <property type="protein sequence ID" value="GGD98140.1"/>
    <property type="molecule type" value="Genomic_DNA"/>
</dbReference>
<sequence length="135" mass="15059">MLHLTKVAVGCPDIETLARLQQERWGAEACSLTRFMPKRAEELIGGSMFWIIRHRIVARQQILSLEIVTTPWGVKCRVGLVPGPVPVVQVPRKAHQGWRYFEAGDAPGDAGGQYATDEEALPVGMVRELQSLWLL</sequence>
<comment type="caution">
    <text evidence="1">The sequence shown here is derived from an EMBL/GenBank/DDBJ whole genome shotgun (WGS) entry which is preliminary data.</text>
</comment>
<organism evidence="1 2">
    <name type="scientific">Sandarakinorhabdus glacialis</name>
    <dbReference type="NCBI Taxonomy" id="1614636"/>
    <lineage>
        <taxon>Bacteria</taxon>
        <taxon>Pseudomonadati</taxon>
        <taxon>Pseudomonadota</taxon>
        <taxon>Alphaproteobacteria</taxon>
        <taxon>Sphingomonadales</taxon>
        <taxon>Sphingosinicellaceae</taxon>
        <taxon>Sandarakinorhabdus</taxon>
    </lineage>
</organism>
<keyword evidence="2" id="KW-1185">Reference proteome</keyword>
<dbReference type="RefSeq" id="WP_188760876.1">
    <property type="nucleotide sequence ID" value="NZ_BMJM01000001.1"/>
</dbReference>
<name>A0A916ZIE9_9SPHN</name>
<protein>
    <submittedName>
        <fullName evidence="1">Lysophospholipase</fullName>
    </submittedName>
</protein>
<dbReference type="PIRSF" id="PIRSF032025">
    <property type="entry name" value="UCP032025"/>
    <property type="match status" value="1"/>
</dbReference>
<gene>
    <name evidence="1" type="ORF">GCM10011529_00200</name>
</gene>
<evidence type="ECO:0000313" key="1">
    <source>
        <dbReference type="EMBL" id="GGD98140.1"/>
    </source>
</evidence>
<dbReference type="InterPro" id="IPR008320">
    <property type="entry name" value="UCP032025"/>
</dbReference>
<dbReference type="Pfam" id="PF07370">
    <property type="entry name" value="DUF1489"/>
    <property type="match status" value="1"/>
</dbReference>
<reference evidence="1" key="2">
    <citation type="submission" date="2020-09" db="EMBL/GenBank/DDBJ databases">
        <authorList>
            <person name="Sun Q."/>
            <person name="Zhou Y."/>
        </authorList>
    </citation>
    <scope>NUCLEOTIDE SEQUENCE</scope>
    <source>
        <strain evidence="1">CGMCC 1.15519</strain>
    </source>
</reference>
<reference evidence="1" key="1">
    <citation type="journal article" date="2014" name="Int. J. Syst. Evol. Microbiol.">
        <title>Complete genome sequence of Corynebacterium casei LMG S-19264T (=DSM 44701T), isolated from a smear-ripened cheese.</title>
        <authorList>
            <consortium name="US DOE Joint Genome Institute (JGI-PGF)"/>
            <person name="Walter F."/>
            <person name="Albersmeier A."/>
            <person name="Kalinowski J."/>
            <person name="Ruckert C."/>
        </authorList>
    </citation>
    <scope>NUCLEOTIDE SEQUENCE</scope>
    <source>
        <strain evidence="1">CGMCC 1.15519</strain>
    </source>
</reference>
<accession>A0A916ZIE9</accession>
<proteinExistence type="predicted"/>